<dbReference type="Gene3D" id="3.40.50.300">
    <property type="entry name" value="P-loop containing nucleotide triphosphate hydrolases"/>
    <property type="match status" value="1"/>
</dbReference>
<feature type="non-terminal residue" evidence="1">
    <location>
        <position position="1"/>
    </location>
</feature>
<dbReference type="Proteomes" id="UP000249135">
    <property type="component" value="Unassembled WGS sequence"/>
</dbReference>
<dbReference type="EMBL" id="QFPP01000927">
    <property type="protein sequence ID" value="PZQ54927.1"/>
    <property type="molecule type" value="Genomic_DNA"/>
</dbReference>
<evidence type="ECO:0000313" key="1">
    <source>
        <dbReference type="EMBL" id="PZQ54927.1"/>
    </source>
</evidence>
<gene>
    <name evidence="1" type="ORF">DI563_32530</name>
</gene>
<accession>A0A2W5QBR7</accession>
<comment type="caution">
    <text evidence="1">The sequence shown here is derived from an EMBL/GenBank/DDBJ whole genome shotgun (WGS) entry which is preliminary data.</text>
</comment>
<protein>
    <submittedName>
        <fullName evidence="1">ATPase</fullName>
    </submittedName>
</protein>
<evidence type="ECO:0000313" key="2">
    <source>
        <dbReference type="Proteomes" id="UP000249135"/>
    </source>
</evidence>
<dbReference type="AlphaFoldDB" id="A0A2W5QBR7"/>
<reference evidence="1 2" key="1">
    <citation type="submission" date="2017-08" db="EMBL/GenBank/DDBJ databases">
        <title>Infants hospitalized years apart are colonized by the same room-sourced microbial strains.</title>
        <authorList>
            <person name="Brooks B."/>
            <person name="Olm M.R."/>
            <person name="Firek B.A."/>
            <person name="Baker R."/>
            <person name="Thomas B.C."/>
            <person name="Morowitz M.J."/>
            <person name="Banfield J.F."/>
        </authorList>
    </citation>
    <scope>NUCLEOTIDE SEQUENCE [LARGE SCALE GENOMIC DNA]</scope>
    <source>
        <strain evidence="1">S2_005_003_R2_41</strain>
    </source>
</reference>
<proteinExistence type="predicted"/>
<dbReference type="InterPro" id="IPR027417">
    <property type="entry name" value="P-loop_NTPase"/>
</dbReference>
<organism evidence="1 2">
    <name type="scientific">Variovorax paradoxus</name>
    <dbReference type="NCBI Taxonomy" id="34073"/>
    <lineage>
        <taxon>Bacteria</taxon>
        <taxon>Pseudomonadati</taxon>
        <taxon>Pseudomonadota</taxon>
        <taxon>Betaproteobacteria</taxon>
        <taxon>Burkholderiales</taxon>
        <taxon>Comamonadaceae</taxon>
        <taxon>Variovorax</taxon>
    </lineage>
</organism>
<name>A0A2W5QBR7_VARPD</name>
<sequence>QRTYEVTEVNEMLQGMERFKGVFVCTTNLLDRLDQAALRRFTFKIRFMPLTAEQRERMFVTEALAGDAAALTPELRTRLARLAQLCPGDFAAVKRQTDILAATFSPEEFLDQLEAEHRIKPEVREARSMGFVH</sequence>
<dbReference type="SUPFAM" id="SSF52540">
    <property type="entry name" value="P-loop containing nucleoside triphosphate hydrolases"/>
    <property type="match status" value="1"/>
</dbReference>